<reference evidence="2" key="1">
    <citation type="submission" date="2020-10" db="EMBL/GenBank/DDBJ databases">
        <title>Genome Sequence of Monilinia vaccinii-corymbosi Sheds Light on Mummy Berry Disease Infection of Blueberry and Mating Type.</title>
        <authorList>
            <person name="Yow A.G."/>
            <person name="Zhang Y."/>
            <person name="Bansal K."/>
            <person name="Eacker S.M."/>
            <person name="Sullivan S."/>
            <person name="Liachko I."/>
            <person name="Cubeta M.A."/>
            <person name="Rollins J.A."/>
            <person name="Ashrafi H."/>
        </authorList>
    </citation>
    <scope>NUCLEOTIDE SEQUENCE</scope>
    <source>
        <strain evidence="2">RL-1</strain>
    </source>
</reference>
<dbReference type="AlphaFoldDB" id="A0A8A3PA35"/>
<dbReference type="PROSITE" id="PS50181">
    <property type="entry name" value="FBOX"/>
    <property type="match status" value="1"/>
</dbReference>
<dbReference type="EMBL" id="CP063406">
    <property type="protein sequence ID" value="QSZ31839.1"/>
    <property type="molecule type" value="Genomic_DNA"/>
</dbReference>
<accession>A0A8A3PA35</accession>
<gene>
    <name evidence="2" type="ORF">DSL72_001408</name>
</gene>
<organism evidence="2 3">
    <name type="scientific">Monilinia vaccinii-corymbosi</name>
    <dbReference type="NCBI Taxonomy" id="61207"/>
    <lineage>
        <taxon>Eukaryota</taxon>
        <taxon>Fungi</taxon>
        <taxon>Dikarya</taxon>
        <taxon>Ascomycota</taxon>
        <taxon>Pezizomycotina</taxon>
        <taxon>Leotiomycetes</taxon>
        <taxon>Helotiales</taxon>
        <taxon>Sclerotiniaceae</taxon>
        <taxon>Monilinia</taxon>
    </lineage>
</organism>
<dbReference type="InterPro" id="IPR001810">
    <property type="entry name" value="F-box_dom"/>
</dbReference>
<dbReference type="Pfam" id="PF00646">
    <property type="entry name" value="F-box"/>
    <property type="match status" value="1"/>
</dbReference>
<evidence type="ECO:0000313" key="2">
    <source>
        <dbReference type="EMBL" id="QSZ31839.1"/>
    </source>
</evidence>
<dbReference type="OrthoDB" id="9981546at2759"/>
<dbReference type="Proteomes" id="UP000672032">
    <property type="component" value="Chromosome 2"/>
</dbReference>
<sequence>MVDSFTGIASLPNELLINSLSLLSTRQLLPIASTSHRFHNLIIRIIHHRLVAAASRKDYKLVLECFHPSSRLTTPHLFCDYLGTDGLSDDVVGEGDLYQDVKDTARLGKMLSLYSHFKPVQPEARVVWTQSPAGRIRPGLLPKSEEEFVSQNIDLESYEFFSQLCTTTNLVKVGSKRGLFQSCVNLGEGVLRVFRGWLSDRAEANERHIDTPEERENRLLWADAEKHVGLKLKVLKREEEAAPIFLGRDEEAPIYYKLQYEELVIRTTQLLLNIEDSMAREAEHSGMACTFDGVYQTPVCANRDAATEANHAKMWIQGRA</sequence>
<feature type="domain" description="F-box" evidence="1">
    <location>
        <begin position="5"/>
        <end position="42"/>
    </location>
</feature>
<keyword evidence="3" id="KW-1185">Reference proteome</keyword>
<dbReference type="SUPFAM" id="SSF81383">
    <property type="entry name" value="F-box domain"/>
    <property type="match status" value="1"/>
</dbReference>
<name>A0A8A3PA35_9HELO</name>
<dbReference type="InterPro" id="IPR036047">
    <property type="entry name" value="F-box-like_dom_sf"/>
</dbReference>
<proteinExistence type="predicted"/>
<evidence type="ECO:0000313" key="3">
    <source>
        <dbReference type="Proteomes" id="UP000672032"/>
    </source>
</evidence>
<evidence type="ECO:0000259" key="1">
    <source>
        <dbReference type="PROSITE" id="PS50181"/>
    </source>
</evidence>
<protein>
    <recommendedName>
        <fullName evidence="1">F-box domain-containing protein</fullName>
    </recommendedName>
</protein>